<accession>A0AAV7W446</accession>
<dbReference type="AlphaFoldDB" id="A0AAV7W446"/>
<reference evidence="2" key="1">
    <citation type="journal article" date="2022" name="bioRxiv">
        <title>Sequencing and chromosome-scale assembly of the giantPleurodeles waltlgenome.</title>
        <authorList>
            <person name="Brown T."/>
            <person name="Elewa A."/>
            <person name="Iarovenko S."/>
            <person name="Subramanian E."/>
            <person name="Araus A.J."/>
            <person name="Petzold A."/>
            <person name="Susuki M."/>
            <person name="Suzuki K.-i.T."/>
            <person name="Hayashi T."/>
            <person name="Toyoda A."/>
            <person name="Oliveira C."/>
            <person name="Osipova E."/>
            <person name="Leigh N.D."/>
            <person name="Simon A."/>
            <person name="Yun M.H."/>
        </authorList>
    </citation>
    <scope>NUCLEOTIDE SEQUENCE</scope>
    <source>
        <strain evidence="2">20211129_DDA</strain>
        <tissue evidence="2">Liver</tissue>
    </source>
</reference>
<sequence length="67" mass="7812">MGGEKGMKIEPEPTRRLRSETSVKREVSWGKMRAENRAGNEQKRRAAEERFPQAPSAEKWRRVRETG</sequence>
<keyword evidence="3" id="KW-1185">Reference proteome</keyword>
<organism evidence="2 3">
    <name type="scientific">Pleurodeles waltl</name>
    <name type="common">Iberian ribbed newt</name>
    <dbReference type="NCBI Taxonomy" id="8319"/>
    <lineage>
        <taxon>Eukaryota</taxon>
        <taxon>Metazoa</taxon>
        <taxon>Chordata</taxon>
        <taxon>Craniata</taxon>
        <taxon>Vertebrata</taxon>
        <taxon>Euteleostomi</taxon>
        <taxon>Amphibia</taxon>
        <taxon>Batrachia</taxon>
        <taxon>Caudata</taxon>
        <taxon>Salamandroidea</taxon>
        <taxon>Salamandridae</taxon>
        <taxon>Pleurodelinae</taxon>
        <taxon>Pleurodeles</taxon>
    </lineage>
</organism>
<name>A0AAV7W446_PLEWA</name>
<proteinExistence type="predicted"/>
<evidence type="ECO:0000256" key="1">
    <source>
        <dbReference type="SAM" id="MobiDB-lite"/>
    </source>
</evidence>
<protein>
    <submittedName>
        <fullName evidence="2">Uncharacterized protein</fullName>
    </submittedName>
</protein>
<dbReference type="EMBL" id="JANPWB010000002">
    <property type="protein sequence ID" value="KAJ1207640.1"/>
    <property type="molecule type" value="Genomic_DNA"/>
</dbReference>
<comment type="caution">
    <text evidence="2">The sequence shown here is derived from an EMBL/GenBank/DDBJ whole genome shotgun (WGS) entry which is preliminary data.</text>
</comment>
<feature type="compositionally biased region" description="Basic and acidic residues" evidence="1">
    <location>
        <begin position="58"/>
        <end position="67"/>
    </location>
</feature>
<evidence type="ECO:0000313" key="3">
    <source>
        <dbReference type="Proteomes" id="UP001066276"/>
    </source>
</evidence>
<gene>
    <name evidence="2" type="ORF">NDU88_003030</name>
</gene>
<evidence type="ECO:0000313" key="2">
    <source>
        <dbReference type="EMBL" id="KAJ1207640.1"/>
    </source>
</evidence>
<feature type="compositionally biased region" description="Basic and acidic residues" evidence="1">
    <location>
        <begin position="1"/>
        <end position="51"/>
    </location>
</feature>
<feature type="region of interest" description="Disordered" evidence="1">
    <location>
        <begin position="1"/>
        <end position="67"/>
    </location>
</feature>
<dbReference type="Proteomes" id="UP001066276">
    <property type="component" value="Chromosome 1_2"/>
</dbReference>